<dbReference type="HOGENOM" id="CLU_2037165_0_0_6"/>
<evidence type="ECO:0000313" key="1">
    <source>
        <dbReference type="EMBL" id="CDH18787.1"/>
    </source>
</evidence>
<accession>A0A077PDV0</accession>
<comment type="caution">
    <text evidence="1">The sequence shown here is derived from an EMBL/GenBank/DDBJ whole genome shotgun (WGS) entry which is preliminary data.</text>
</comment>
<reference evidence="1" key="1">
    <citation type="submission" date="2013-07" db="EMBL/GenBank/DDBJ databases">
        <title>Sub-species coevolution in mutualistic symbiosis.</title>
        <authorList>
            <person name="Murfin K."/>
            <person name="Klassen J."/>
            <person name="Lee M."/>
            <person name="Forst S."/>
            <person name="Stock P."/>
            <person name="Goodrich-Blair H."/>
        </authorList>
    </citation>
    <scope>NUCLEOTIDE SEQUENCE [LARGE SCALE GENOMIC DNA]</scope>
    <source>
        <strain evidence="1">Kraussei Quebec</strain>
    </source>
</reference>
<organism evidence="1 2">
    <name type="scientific">Xenorhabdus bovienii str. kraussei Quebec</name>
    <dbReference type="NCBI Taxonomy" id="1398203"/>
    <lineage>
        <taxon>Bacteria</taxon>
        <taxon>Pseudomonadati</taxon>
        <taxon>Pseudomonadota</taxon>
        <taxon>Gammaproteobacteria</taxon>
        <taxon>Enterobacterales</taxon>
        <taxon>Morganellaceae</taxon>
        <taxon>Xenorhabdus</taxon>
    </lineage>
</organism>
<protein>
    <submittedName>
        <fullName evidence="1">Uncharacterized protein</fullName>
    </submittedName>
</protein>
<sequence>MFLSYVNLPELKCQPGWFILSYDRPYYSDDSSIAIELCQSFDRLIGFHKKTGYYFDARYEGDEYSPGGRINGTFSVTFQRFNFDINTSGYGDSTSTEKLKTDSIREFSRLLNDFVERAEQQ</sequence>
<dbReference type="Proteomes" id="UP000028500">
    <property type="component" value="Unassembled WGS sequence"/>
</dbReference>
<dbReference type="OrthoDB" id="6448116at2"/>
<proteinExistence type="predicted"/>
<dbReference type="EMBL" id="CBSY010000065">
    <property type="protein sequence ID" value="CDH18787.1"/>
    <property type="molecule type" value="Genomic_DNA"/>
</dbReference>
<name>A0A077PDV0_XENBV</name>
<evidence type="ECO:0000313" key="2">
    <source>
        <dbReference type="Proteomes" id="UP000028500"/>
    </source>
</evidence>
<gene>
    <name evidence="1" type="ORF">XBKQ1_1570001</name>
</gene>
<keyword evidence="2" id="KW-1185">Reference proteome</keyword>
<dbReference type="AlphaFoldDB" id="A0A077PDV0"/>